<evidence type="ECO:0000256" key="2">
    <source>
        <dbReference type="SAM" id="Phobius"/>
    </source>
</evidence>
<keyword evidence="2" id="KW-1133">Transmembrane helix</keyword>
<evidence type="ECO:0000256" key="1">
    <source>
        <dbReference type="SAM" id="MobiDB-lite"/>
    </source>
</evidence>
<comment type="caution">
    <text evidence="4">The sequence shown here is derived from an EMBL/GenBank/DDBJ whole genome shotgun (WGS) entry which is preliminary data.</text>
</comment>
<organism evidence="4 5">
    <name type="scientific">Cladonia borealis</name>
    <dbReference type="NCBI Taxonomy" id="184061"/>
    <lineage>
        <taxon>Eukaryota</taxon>
        <taxon>Fungi</taxon>
        <taxon>Dikarya</taxon>
        <taxon>Ascomycota</taxon>
        <taxon>Pezizomycotina</taxon>
        <taxon>Lecanoromycetes</taxon>
        <taxon>OSLEUM clade</taxon>
        <taxon>Lecanoromycetidae</taxon>
        <taxon>Lecanorales</taxon>
        <taxon>Lecanorineae</taxon>
        <taxon>Cladoniaceae</taxon>
        <taxon>Cladonia</taxon>
    </lineage>
</organism>
<feature type="compositionally biased region" description="Basic and acidic residues" evidence="1">
    <location>
        <begin position="397"/>
        <end position="406"/>
    </location>
</feature>
<keyword evidence="2" id="KW-0812">Transmembrane</keyword>
<feature type="compositionally biased region" description="Low complexity" evidence="1">
    <location>
        <begin position="431"/>
        <end position="442"/>
    </location>
</feature>
<sequence length="1104" mass="122975">MRADHALLRLATLCALSHQIEAQITSYENATVSNPAVTEGCRCGYYDSGTGNLFTESTLIYFNETGSLPGNDFLKETYVHEYEKGWNTLFREAADPSNVQISDITNATNSTTSLVLYVQPFVPTSRDHIIHGASVRTTRRDIKYGSFTSLVRAPGPHAGGGGSTISMELQFNRTQALIMNLQNTNSPATAYAGMFVNEESPGPSTSIPFVNMTDATWGNGQIDPWDYTEYRVDWTSESVKFYIGGQLARTILTKDNDALLSVPSPFYLRHWSNGDPAYSAGPPLNLTQAEVGWIRMFFNSSLMTDDDHEDFDKRCRLSDKCLVNDMTIRGSTGSPPQATNAWVQINQPSPNRKFAIWMAVVCASITTSLLLQPFVKRILERSKKRNASNVPTFPEEPPIKRKEAHDSTLWSSKAATLAQKTPTNQTRAPSLATATLDGDTTANSPSSTPINRSRPSLGDLKIDRTDGKVGPYRTSAFSEDGPPPPRRASHTGQIGLDAGAFHSFDEGESSSGIPWYGKDFTGEELSSFEYTYEQTQEVGSNNTFSTKPMVDRVTTKRMSMDEITPKKRLPSDHLTMTRPFHSSNDILKQSSSDGCTFLTPSWPLHGTTKANLFTENGESEALPASAVEAKEFDEIAAGGDAPQTMSEALTNLPELNKNSKDIHLPQAKKRVDYLAGLVAIACLLVTGIHFSLTFVYADINAGAYTHYHSEAVADKTIDFFLLNLIWIGPFLMTSARFLISSYLRSGELFLVSEKTVGRAPRLMIPVTAMVLLEYFFINIGTTKWLEYLPSITWSSWPYTAGFATFGNFISEVLELMYLIPNAAPLIVFNYCTGVLWTVPVQLQGSWLTLIAVIVICEIRTPWKRFGYYAFCIINHWYALSWGSYFYIGILLTDLDLTYKWRSRLHAHPFIYYPFLTFVAAMSVAGLFMDVLSQWTNVSYTTLEYAIHPDINSGLSISQAGHAEFPAYFIPRLNGIVFATGLQAAVELSPTLQKCFSTKLLVLIFPHIFTIYLFHGFIFWSLGSFLCVHFSVAGLPYWLNILLVAICCYATLSFSVFLLTPVIEGLGKTITINIWRDARDNPLPRQPTLYPFPKDLFLTRHKTLN</sequence>
<feature type="region of interest" description="Disordered" evidence="1">
    <location>
        <begin position="385"/>
        <end position="490"/>
    </location>
</feature>
<feature type="transmembrane region" description="Helical" evidence="2">
    <location>
        <begin position="791"/>
        <end position="809"/>
    </location>
</feature>
<name>A0AA39RAW5_9LECA</name>
<feature type="transmembrane region" description="Helical" evidence="2">
    <location>
        <begin position="842"/>
        <end position="858"/>
    </location>
</feature>
<feature type="compositionally biased region" description="Polar residues" evidence="1">
    <location>
        <begin position="443"/>
        <end position="454"/>
    </location>
</feature>
<feature type="chain" id="PRO_5041250948" description="GH16 domain-containing protein" evidence="3">
    <location>
        <begin position="23"/>
        <end position="1104"/>
    </location>
</feature>
<proteinExistence type="predicted"/>
<dbReference type="EMBL" id="JAFEKC020000001">
    <property type="protein sequence ID" value="KAK0517250.1"/>
    <property type="molecule type" value="Genomic_DNA"/>
</dbReference>
<protein>
    <recommendedName>
        <fullName evidence="6">GH16 domain-containing protein</fullName>
    </recommendedName>
</protein>
<feature type="transmembrane region" description="Helical" evidence="2">
    <location>
        <begin position="909"/>
        <end position="928"/>
    </location>
</feature>
<evidence type="ECO:0000313" key="4">
    <source>
        <dbReference type="EMBL" id="KAK0517250.1"/>
    </source>
</evidence>
<evidence type="ECO:0000256" key="3">
    <source>
        <dbReference type="SAM" id="SignalP"/>
    </source>
</evidence>
<evidence type="ECO:0008006" key="6">
    <source>
        <dbReference type="Google" id="ProtNLM"/>
    </source>
</evidence>
<feature type="transmembrane region" description="Helical" evidence="2">
    <location>
        <begin position="865"/>
        <end position="889"/>
    </location>
</feature>
<feature type="transmembrane region" description="Helical" evidence="2">
    <location>
        <begin position="717"/>
        <end position="739"/>
    </location>
</feature>
<keyword evidence="2" id="KW-0472">Membrane</keyword>
<gene>
    <name evidence="4" type="ORF">JMJ35_000405</name>
</gene>
<dbReference type="AlphaFoldDB" id="A0AA39RAW5"/>
<feature type="transmembrane region" description="Helical" evidence="2">
    <location>
        <begin position="759"/>
        <end position="779"/>
    </location>
</feature>
<accession>A0AA39RAW5</accession>
<feature type="compositionally biased region" description="Polar residues" evidence="1">
    <location>
        <begin position="408"/>
        <end position="428"/>
    </location>
</feature>
<reference evidence="4" key="1">
    <citation type="submission" date="2023-03" db="EMBL/GenBank/DDBJ databases">
        <title>Complete genome of Cladonia borealis.</title>
        <authorList>
            <person name="Park H."/>
        </authorList>
    </citation>
    <scope>NUCLEOTIDE SEQUENCE</scope>
    <source>
        <strain evidence="4">ANT050790</strain>
    </source>
</reference>
<dbReference type="CDD" id="cd00413">
    <property type="entry name" value="Glyco_hydrolase_16"/>
    <property type="match status" value="1"/>
</dbReference>
<feature type="transmembrane region" description="Helical" evidence="2">
    <location>
        <begin position="999"/>
        <end position="1021"/>
    </location>
</feature>
<dbReference type="SUPFAM" id="SSF49899">
    <property type="entry name" value="Concanavalin A-like lectins/glucanases"/>
    <property type="match status" value="1"/>
</dbReference>
<feature type="signal peptide" evidence="3">
    <location>
        <begin position="1"/>
        <end position="22"/>
    </location>
</feature>
<feature type="transmembrane region" description="Helical" evidence="2">
    <location>
        <begin position="673"/>
        <end position="697"/>
    </location>
</feature>
<keyword evidence="3" id="KW-0732">Signal</keyword>
<dbReference type="InterPro" id="IPR013320">
    <property type="entry name" value="ConA-like_dom_sf"/>
</dbReference>
<dbReference type="PANTHER" id="PTHR38121">
    <property type="entry name" value="GH16 DOMAIN-CONTAINING PROTEIN"/>
    <property type="match status" value="1"/>
</dbReference>
<feature type="transmembrane region" description="Helical" evidence="2">
    <location>
        <begin position="1036"/>
        <end position="1058"/>
    </location>
</feature>
<dbReference type="Gene3D" id="2.60.120.200">
    <property type="match status" value="1"/>
</dbReference>
<evidence type="ECO:0000313" key="5">
    <source>
        <dbReference type="Proteomes" id="UP001166286"/>
    </source>
</evidence>
<dbReference type="PANTHER" id="PTHR38121:SF2">
    <property type="entry name" value="ACYLTRANSFERASE 3 DOMAIN-CONTAINING PROTEIN"/>
    <property type="match status" value="1"/>
</dbReference>
<dbReference type="Proteomes" id="UP001166286">
    <property type="component" value="Unassembled WGS sequence"/>
</dbReference>
<keyword evidence="5" id="KW-1185">Reference proteome</keyword>